<accession>A0ABQ7J4I4</accession>
<keyword evidence="7 8" id="KW-0472">Membrane</keyword>
<dbReference type="Proteomes" id="UP000823046">
    <property type="component" value="Unassembled WGS sequence"/>
</dbReference>
<dbReference type="InterPro" id="IPR018108">
    <property type="entry name" value="MCP_transmembrane"/>
</dbReference>
<dbReference type="PANTHER" id="PTHR45618">
    <property type="entry name" value="MITOCHONDRIAL DICARBOXYLATE CARRIER-RELATED"/>
    <property type="match status" value="1"/>
</dbReference>
<feature type="repeat" description="Solcar" evidence="8">
    <location>
        <begin position="244"/>
        <end position="335"/>
    </location>
</feature>
<organism evidence="10 11">
    <name type="scientific">Cardiosporidium cionae</name>
    <dbReference type="NCBI Taxonomy" id="476202"/>
    <lineage>
        <taxon>Eukaryota</taxon>
        <taxon>Sar</taxon>
        <taxon>Alveolata</taxon>
        <taxon>Apicomplexa</taxon>
        <taxon>Aconoidasida</taxon>
        <taxon>Nephromycida</taxon>
        <taxon>Cardiosporidium</taxon>
    </lineage>
</organism>
<keyword evidence="4 8" id="KW-0812">Transmembrane</keyword>
<evidence type="ECO:0000256" key="4">
    <source>
        <dbReference type="ARBA" id="ARBA00022692"/>
    </source>
</evidence>
<evidence type="ECO:0000313" key="11">
    <source>
        <dbReference type="Proteomes" id="UP000823046"/>
    </source>
</evidence>
<evidence type="ECO:0000313" key="10">
    <source>
        <dbReference type="EMBL" id="KAF8817900.1"/>
    </source>
</evidence>
<dbReference type="PRINTS" id="PR00926">
    <property type="entry name" value="MITOCARRIER"/>
</dbReference>
<feature type="repeat" description="Solcar" evidence="8">
    <location>
        <begin position="33"/>
        <end position="129"/>
    </location>
</feature>
<dbReference type="EMBL" id="JADAQX010001254">
    <property type="protein sequence ID" value="KAF8817900.1"/>
    <property type="molecule type" value="Genomic_DNA"/>
</dbReference>
<dbReference type="SUPFAM" id="SSF103506">
    <property type="entry name" value="Mitochondrial carrier"/>
    <property type="match status" value="1"/>
</dbReference>
<feature type="repeat" description="Solcar" evidence="8">
    <location>
        <begin position="146"/>
        <end position="237"/>
    </location>
</feature>
<protein>
    <submittedName>
        <fullName evidence="10">2-oxoglutarate/malate translocase OMT</fullName>
    </submittedName>
</protein>
<reference evidence="10 11" key="1">
    <citation type="journal article" date="2020" name="bioRxiv">
        <title>Metabolic contributions of an alphaproteobacterial endosymbiont in the apicomplexan Cardiosporidium cionae.</title>
        <authorList>
            <person name="Hunter E.S."/>
            <person name="Paight C.J."/>
            <person name="Lane C.E."/>
        </authorList>
    </citation>
    <scope>NUCLEOTIDE SEQUENCE [LARGE SCALE GENOMIC DNA]</scope>
    <source>
        <strain evidence="10">ESH_2018</strain>
    </source>
</reference>
<evidence type="ECO:0000256" key="3">
    <source>
        <dbReference type="ARBA" id="ARBA00022448"/>
    </source>
</evidence>
<comment type="subcellular location">
    <subcellularLocation>
        <location evidence="1">Membrane</location>
        <topology evidence="1">Multi-pass membrane protein</topology>
    </subcellularLocation>
</comment>
<keyword evidence="6" id="KW-1133">Transmembrane helix</keyword>
<name>A0ABQ7J4I4_9APIC</name>
<dbReference type="Pfam" id="PF00153">
    <property type="entry name" value="Mito_carr"/>
    <property type="match status" value="3"/>
</dbReference>
<dbReference type="InterPro" id="IPR050391">
    <property type="entry name" value="Mito_Metabolite_Transporter"/>
</dbReference>
<dbReference type="InterPro" id="IPR023395">
    <property type="entry name" value="MCP_dom_sf"/>
</dbReference>
<proteinExistence type="inferred from homology"/>
<evidence type="ECO:0000256" key="8">
    <source>
        <dbReference type="PROSITE-ProRule" id="PRU00282"/>
    </source>
</evidence>
<comment type="similarity">
    <text evidence="2 9">Belongs to the mitochondrial carrier (TC 2.A.29) family.</text>
</comment>
<evidence type="ECO:0000256" key="1">
    <source>
        <dbReference type="ARBA" id="ARBA00004141"/>
    </source>
</evidence>
<dbReference type="PROSITE" id="PS50920">
    <property type="entry name" value="SOLCAR"/>
    <property type="match status" value="3"/>
</dbReference>
<evidence type="ECO:0000256" key="2">
    <source>
        <dbReference type="ARBA" id="ARBA00006375"/>
    </source>
</evidence>
<keyword evidence="3 9" id="KW-0813">Transport</keyword>
<evidence type="ECO:0000256" key="7">
    <source>
        <dbReference type="ARBA" id="ARBA00023136"/>
    </source>
</evidence>
<sequence>MASTAPLQPAVPSTGSSAMLAAATPASLFQVIKPFALGGLSGCVATTCIQPIDMIKVRLQLLGEVHASAAPAGAPGHPLPPSRNPFVVLRTFIKNEGFFSLYRGLDAGLLRQATYSTARIGLFRVFSDYLTKRHNKALPSESPLPLPFYQKIFAGLAAGGLGSLFGNPADLALVRLQADPTLPPHLRRNYRGAIHAIRSVVREEGVFTLWRGATPTVLRAMCLNAGMLATFDQFKEVLTPSLGKGWACTLTASAISGFAAATLSLPCDFLKTRIQKMKVDPVTGQTPYKNVFDCAVKVARHEGLLRFYAGYPVYYFRVAPHAMITLITIDFVTRYILKG</sequence>
<evidence type="ECO:0000256" key="6">
    <source>
        <dbReference type="ARBA" id="ARBA00022989"/>
    </source>
</evidence>
<evidence type="ECO:0000256" key="5">
    <source>
        <dbReference type="ARBA" id="ARBA00022737"/>
    </source>
</evidence>
<dbReference type="Gene3D" id="1.50.40.10">
    <property type="entry name" value="Mitochondrial carrier domain"/>
    <property type="match status" value="1"/>
</dbReference>
<keyword evidence="11" id="KW-1185">Reference proteome</keyword>
<dbReference type="InterPro" id="IPR002067">
    <property type="entry name" value="MCP"/>
</dbReference>
<comment type="caution">
    <text evidence="10">The sequence shown here is derived from an EMBL/GenBank/DDBJ whole genome shotgun (WGS) entry which is preliminary data.</text>
</comment>
<gene>
    <name evidence="10" type="primary">OMT</name>
    <name evidence="10" type="ORF">IE077_002972</name>
</gene>
<evidence type="ECO:0000256" key="9">
    <source>
        <dbReference type="RuleBase" id="RU000488"/>
    </source>
</evidence>
<keyword evidence="5" id="KW-0677">Repeat</keyword>